<dbReference type="EMBL" id="ASPP01025917">
    <property type="protein sequence ID" value="ETO07638.1"/>
    <property type="molecule type" value="Genomic_DNA"/>
</dbReference>
<dbReference type="Gene3D" id="2.130.10.10">
    <property type="entry name" value="YVTN repeat-like/Quinoprotein amine dehydrogenase"/>
    <property type="match status" value="1"/>
</dbReference>
<evidence type="ECO:0000256" key="3">
    <source>
        <dbReference type="PROSITE-ProRule" id="PRU00221"/>
    </source>
</evidence>
<gene>
    <name evidence="5" type="ORF">RFI_29754</name>
</gene>
<name>X6M0C5_RETFI</name>
<evidence type="ECO:0000256" key="1">
    <source>
        <dbReference type="ARBA" id="ARBA00022574"/>
    </source>
</evidence>
<dbReference type="InterPro" id="IPR019775">
    <property type="entry name" value="WD40_repeat_CS"/>
</dbReference>
<dbReference type="InterPro" id="IPR036322">
    <property type="entry name" value="WD40_repeat_dom_sf"/>
</dbReference>
<dbReference type="PROSITE" id="PS50082">
    <property type="entry name" value="WD_REPEATS_2"/>
    <property type="match status" value="1"/>
</dbReference>
<dbReference type="SUPFAM" id="SSF50978">
    <property type="entry name" value="WD40 repeat-like"/>
    <property type="match status" value="1"/>
</dbReference>
<protein>
    <submittedName>
        <fullName evidence="5">Uncharacterized protein</fullName>
    </submittedName>
</protein>
<proteinExistence type="predicted"/>
<keyword evidence="2" id="KW-0677">Repeat</keyword>
<organism evidence="5 6">
    <name type="scientific">Reticulomyxa filosa</name>
    <dbReference type="NCBI Taxonomy" id="46433"/>
    <lineage>
        <taxon>Eukaryota</taxon>
        <taxon>Sar</taxon>
        <taxon>Rhizaria</taxon>
        <taxon>Retaria</taxon>
        <taxon>Foraminifera</taxon>
        <taxon>Monothalamids</taxon>
        <taxon>Reticulomyxidae</taxon>
        <taxon>Reticulomyxa</taxon>
    </lineage>
</organism>
<feature type="repeat" description="WD" evidence="3">
    <location>
        <begin position="214"/>
        <end position="240"/>
    </location>
</feature>
<keyword evidence="4" id="KW-0472">Membrane</keyword>
<keyword evidence="1 3" id="KW-0853">WD repeat</keyword>
<keyword evidence="4" id="KW-0812">Transmembrane</keyword>
<feature type="non-terminal residue" evidence="5">
    <location>
        <position position="272"/>
    </location>
</feature>
<evidence type="ECO:0000313" key="6">
    <source>
        <dbReference type="Proteomes" id="UP000023152"/>
    </source>
</evidence>
<dbReference type="PROSITE" id="PS00678">
    <property type="entry name" value="WD_REPEATS_1"/>
    <property type="match status" value="1"/>
</dbReference>
<feature type="transmembrane region" description="Helical" evidence="4">
    <location>
        <begin position="16"/>
        <end position="35"/>
    </location>
</feature>
<evidence type="ECO:0000256" key="4">
    <source>
        <dbReference type="SAM" id="Phobius"/>
    </source>
</evidence>
<evidence type="ECO:0000313" key="5">
    <source>
        <dbReference type="EMBL" id="ETO07638.1"/>
    </source>
</evidence>
<accession>X6M0C5</accession>
<dbReference type="InterPro" id="IPR015943">
    <property type="entry name" value="WD40/YVTN_repeat-like_dom_sf"/>
</dbReference>
<evidence type="ECO:0000256" key="2">
    <source>
        <dbReference type="ARBA" id="ARBA00022737"/>
    </source>
</evidence>
<reference evidence="5 6" key="1">
    <citation type="journal article" date="2013" name="Curr. Biol.">
        <title>The Genome of the Foraminiferan Reticulomyxa filosa.</title>
        <authorList>
            <person name="Glockner G."/>
            <person name="Hulsmann N."/>
            <person name="Schleicher M."/>
            <person name="Noegel A.A."/>
            <person name="Eichinger L."/>
            <person name="Gallinger C."/>
            <person name="Pawlowski J."/>
            <person name="Sierra R."/>
            <person name="Euteneuer U."/>
            <person name="Pillet L."/>
            <person name="Moustafa A."/>
            <person name="Platzer M."/>
            <person name="Groth M."/>
            <person name="Szafranski K."/>
            <person name="Schliwa M."/>
        </authorList>
    </citation>
    <scope>NUCLEOTIDE SEQUENCE [LARGE SCALE GENOMIC DNA]</scope>
</reference>
<dbReference type="InterPro" id="IPR001680">
    <property type="entry name" value="WD40_rpt"/>
</dbReference>
<comment type="caution">
    <text evidence="5">The sequence shown here is derived from an EMBL/GenBank/DDBJ whole genome shotgun (WGS) entry which is preliminary data.</text>
</comment>
<dbReference type="AlphaFoldDB" id="X6M0C5"/>
<keyword evidence="4" id="KW-1133">Transmembrane helix</keyword>
<sequence>MIIVAENTNKKRFDEVWYLLPFLITRIFLLFEICVRLKHKRRNFIGLSRDTIFEQVLPKQLKIPCEEVYNETAVEQALVAKQILTPFKQEHFIVVMHPLINLFSISKFPKFIKDFKEIDKKWVRVYFDTHMLHCQVIPSLSPVKSVNENTDYHTVLSFHSIKKKSSFSFNSFKVKSTNNIFTIPKYELNQYMNRNTTNIIIIFSLFAIKNSSGNSNVICSGSRDNTIRFWDIRSNKNQLYVIKGEDSGIICIKLSQFKKMRSGEYSTNHTIF</sequence>
<keyword evidence="6" id="KW-1185">Reference proteome</keyword>
<dbReference type="Proteomes" id="UP000023152">
    <property type="component" value="Unassembled WGS sequence"/>
</dbReference>